<dbReference type="FunFam" id="3.40.47.10:FF:000053">
    <property type="entry name" value="Alpha-pyrone synthesis polyketide synthase"/>
    <property type="match status" value="1"/>
</dbReference>
<dbReference type="AlphaFoldDB" id="V5X7F8"/>
<evidence type="ECO:0000259" key="9">
    <source>
        <dbReference type="Pfam" id="PF02797"/>
    </source>
</evidence>
<dbReference type="PANTHER" id="PTHR11877">
    <property type="entry name" value="HYDROXYMETHYLGLUTARYL-COA SYNTHASE"/>
    <property type="match status" value="1"/>
</dbReference>
<proteinExistence type="inferred from homology"/>
<keyword evidence="6" id="KW-0012">Acyltransferase</keyword>
<dbReference type="Pfam" id="PF00195">
    <property type="entry name" value="Chal_sti_synt_N"/>
    <property type="match status" value="1"/>
</dbReference>
<name>V5X7F8_MYCNE</name>
<evidence type="ECO:0000256" key="3">
    <source>
        <dbReference type="ARBA" id="ARBA00011738"/>
    </source>
</evidence>
<keyword evidence="4" id="KW-0808">Transferase</keyword>
<feature type="domain" description="Chalcone/stilbene synthase C-terminal" evidence="9">
    <location>
        <begin position="222"/>
        <end position="353"/>
    </location>
</feature>
<dbReference type="EMBL" id="CP006936">
    <property type="protein sequence ID" value="AHC23947.1"/>
    <property type="molecule type" value="Genomic_DNA"/>
</dbReference>
<comment type="pathway">
    <text evidence="1">Lipid metabolism; fatty acid biosynthesis.</text>
</comment>
<feature type="active site" description="Acyl-thioester intermediate" evidence="7">
    <location>
        <position position="141"/>
    </location>
</feature>
<feature type="domain" description="Chalcone/stilbene synthase N-terminal" evidence="8">
    <location>
        <begin position="61"/>
        <end position="201"/>
    </location>
</feature>
<evidence type="ECO:0000313" key="11">
    <source>
        <dbReference type="Proteomes" id="UP000018763"/>
    </source>
</evidence>
<evidence type="ECO:0000256" key="5">
    <source>
        <dbReference type="ARBA" id="ARBA00022832"/>
    </source>
</evidence>
<dbReference type="InterPro" id="IPR016039">
    <property type="entry name" value="Thiolase-like"/>
</dbReference>
<dbReference type="Gene3D" id="3.40.47.10">
    <property type="match status" value="2"/>
</dbReference>
<dbReference type="PANTHER" id="PTHR11877:SF99">
    <property type="entry name" value="1,3,6,8-TETRAHYDROXYNAPHTHALENE SYNTHASE"/>
    <property type="match status" value="1"/>
</dbReference>
<accession>V5X7F8</accession>
<sequence length="355" mass="37800">MASLSTIAGVHGVLPPHRYTQDEITEAILGLPGYEGAHDAVRKLHKSARVHSRYLVRPLEEYVRLTDFGESNDLFIEHATELGTAALRGALDEAGLRPEDVDMIITTTVTGAAVPSLDARIAGRLGLRPDVRRVPIFGLGCVAGAAGIARLHDYLRGAPDQVAVLVSVELCSLTRKHHPTMPTVVAGALFGDGASAVVAVGARRAETMDPTGPDVLDSRSHLYPDSLDTMGWKIGSGGFEIVLSAEVPAFVGRYLGADMTDFLGAHRLTVSDIDTWVSHPGGPKVIEAIIDTLALPSDALDLTWQSLAEVGNMSSSSVLHVLRDTIRTRPTPGSPGVLMAMGPGFCSELVLLRWR</sequence>
<dbReference type="eggNOG" id="COG3424">
    <property type="taxonomic scope" value="Bacteria"/>
</dbReference>
<comment type="subunit">
    <text evidence="3">Homodimer.</text>
</comment>
<dbReference type="GO" id="GO:0034081">
    <property type="term" value="C:polyketide synthase complex"/>
    <property type="evidence" value="ECO:0007669"/>
    <property type="project" value="UniProtKB-ARBA"/>
</dbReference>
<dbReference type="Pfam" id="PF02797">
    <property type="entry name" value="Chal_sti_synt_C"/>
    <property type="match status" value="1"/>
</dbReference>
<dbReference type="InterPro" id="IPR012328">
    <property type="entry name" value="Chalcone/stilbene_synt_C"/>
</dbReference>
<evidence type="ECO:0000256" key="1">
    <source>
        <dbReference type="ARBA" id="ARBA00005194"/>
    </source>
</evidence>
<evidence type="ECO:0000256" key="6">
    <source>
        <dbReference type="ARBA" id="ARBA00023315"/>
    </source>
</evidence>
<dbReference type="GO" id="GO:0071770">
    <property type="term" value="P:DIM/DIP cell wall layer assembly"/>
    <property type="evidence" value="ECO:0007669"/>
    <property type="project" value="UniProtKB-ARBA"/>
</dbReference>
<evidence type="ECO:0000259" key="8">
    <source>
        <dbReference type="Pfam" id="PF00195"/>
    </source>
</evidence>
<evidence type="ECO:0000256" key="7">
    <source>
        <dbReference type="PIRSR" id="PIRSR000451-1"/>
    </source>
</evidence>
<dbReference type="InterPro" id="IPR001099">
    <property type="entry name" value="Chalcone/stilbene_synt_N"/>
</dbReference>
<evidence type="ECO:0000256" key="2">
    <source>
        <dbReference type="ARBA" id="ARBA00005531"/>
    </source>
</evidence>
<keyword evidence="11" id="KW-1185">Reference proteome</keyword>
<dbReference type="InterPro" id="IPR011141">
    <property type="entry name" value="Polyketide_synthase_type-III"/>
</dbReference>
<comment type="similarity">
    <text evidence="2">Belongs to the thiolase-like superfamily. Chalcone/stilbene synthases family.</text>
</comment>
<protein>
    <submittedName>
        <fullName evidence="10">Polyketide synthase</fullName>
    </submittedName>
</protein>
<evidence type="ECO:0000313" key="10">
    <source>
        <dbReference type="EMBL" id="AHC23947.1"/>
    </source>
</evidence>
<dbReference type="KEGG" id="mne:D174_04840"/>
<dbReference type="Proteomes" id="UP000018763">
    <property type="component" value="Chromosome"/>
</dbReference>
<dbReference type="GO" id="GO:0016747">
    <property type="term" value="F:acyltransferase activity, transferring groups other than amino-acyl groups"/>
    <property type="evidence" value="ECO:0007669"/>
    <property type="project" value="InterPro"/>
</dbReference>
<keyword evidence="5" id="KW-0443">Lipid metabolism</keyword>
<organism evidence="10 11">
    <name type="scientific">Mycolicibacterium neoaurum VKM Ac-1815D</name>
    <dbReference type="NCBI Taxonomy" id="700508"/>
    <lineage>
        <taxon>Bacteria</taxon>
        <taxon>Bacillati</taxon>
        <taxon>Actinomycetota</taxon>
        <taxon>Actinomycetes</taxon>
        <taxon>Mycobacteriales</taxon>
        <taxon>Mycobacteriaceae</taxon>
        <taxon>Mycolicibacterium</taxon>
    </lineage>
</organism>
<dbReference type="FunFam" id="3.40.47.10:FF:000014">
    <property type="entry name" value="Chalcone synthase 1"/>
    <property type="match status" value="1"/>
</dbReference>
<keyword evidence="5" id="KW-0276">Fatty acid metabolism</keyword>
<dbReference type="GeneID" id="43448832"/>
<dbReference type="CDD" id="cd00831">
    <property type="entry name" value="CHS_like"/>
    <property type="match status" value="1"/>
</dbReference>
<dbReference type="RefSeq" id="WP_019513280.1">
    <property type="nucleotide sequence ID" value="NC_023036.2"/>
</dbReference>
<gene>
    <name evidence="10" type="ORF">D174_04840</name>
</gene>
<evidence type="ECO:0000256" key="4">
    <source>
        <dbReference type="ARBA" id="ARBA00022679"/>
    </source>
</evidence>
<dbReference type="GO" id="GO:0030639">
    <property type="term" value="P:polyketide biosynthetic process"/>
    <property type="evidence" value="ECO:0007669"/>
    <property type="project" value="TreeGrafter"/>
</dbReference>
<dbReference type="SUPFAM" id="SSF53901">
    <property type="entry name" value="Thiolase-like"/>
    <property type="match status" value="1"/>
</dbReference>
<dbReference type="PIRSF" id="PIRSF000451">
    <property type="entry name" value="PKS_III"/>
    <property type="match status" value="1"/>
</dbReference>
<reference evidence="10 11" key="1">
    <citation type="journal article" date="2014" name="Genome Announc.">
        <title>Complete Genome Sequence of Sterol-Transforming Mycobacterium neoaurum Strain VKM Ac-1815D.</title>
        <authorList>
            <person name="Shtratnikova V.Y."/>
            <person name="Bragin E.Y."/>
            <person name="Dovbnya D.V."/>
            <person name="Pekov Y.A."/>
            <person name="Schelkunov M.I."/>
            <person name="Strizhov N."/>
            <person name="Ivashina T.V."/>
            <person name="Ashapkin V.V."/>
            <person name="Donova M.V."/>
        </authorList>
    </citation>
    <scope>NUCLEOTIDE SEQUENCE [LARGE SCALE GENOMIC DNA]</scope>
    <source>
        <strain evidence="10 11">VKM Ac-1815D</strain>
    </source>
</reference>
<dbReference type="UniPathway" id="UPA00094"/>
<dbReference type="GO" id="GO:0006633">
    <property type="term" value="P:fatty acid biosynthetic process"/>
    <property type="evidence" value="ECO:0007669"/>
    <property type="project" value="UniProtKB-UniPathway"/>
</dbReference>